<reference evidence="3" key="1">
    <citation type="submission" date="2023-06" db="EMBL/GenBank/DDBJ databases">
        <title>Genome-scale phylogeny and comparative genomics of the fungal order Sordariales.</title>
        <authorList>
            <consortium name="Lawrence Berkeley National Laboratory"/>
            <person name="Hensen N."/>
            <person name="Bonometti L."/>
            <person name="Westerberg I."/>
            <person name="Brannstrom I.O."/>
            <person name="Guillou S."/>
            <person name="Cros-Aarteil S."/>
            <person name="Calhoun S."/>
            <person name="Haridas S."/>
            <person name="Kuo A."/>
            <person name="Mondo S."/>
            <person name="Pangilinan J."/>
            <person name="Riley R."/>
            <person name="Labutti K."/>
            <person name="Andreopoulos B."/>
            <person name="Lipzen A."/>
            <person name="Chen C."/>
            <person name="Yanf M."/>
            <person name="Daum C."/>
            <person name="Ng V."/>
            <person name="Clum A."/>
            <person name="Steindorff A."/>
            <person name="Ohm R."/>
            <person name="Martin F."/>
            <person name="Silar P."/>
            <person name="Natvig D."/>
            <person name="Lalanne C."/>
            <person name="Gautier V."/>
            <person name="Ament-Velasquez S.L."/>
            <person name="Kruys A."/>
            <person name="Hutchinson M.I."/>
            <person name="Powell A.J."/>
            <person name="Barry K."/>
            <person name="Miller A.N."/>
            <person name="Grigoriev I.V."/>
            <person name="Debuchy R."/>
            <person name="Gladieux P."/>
            <person name="Thoren M.H."/>
            <person name="Johannesson H."/>
        </authorList>
    </citation>
    <scope>NUCLEOTIDE SEQUENCE</scope>
    <source>
        <strain evidence="3">8032-3</strain>
    </source>
</reference>
<organism evidence="3 4">
    <name type="scientific">Phialemonium atrogriseum</name>
    <dbReference type="NCBI Taxonomy" id="1093897"/>
    <lineage>
        <taxon>Eukaryota</taxon>
        <taxon>Fungi</taxon>
        <taxon>Dikarya</taxon>
        <taxon>Ascomycota</taxon>
        <taxon>Pezizomycotina</taxon>
        <taxon>Sordariomycetes</taxon>
        <taxon>Sordariomycetidae</taxon>
        <taxon>Cephalothecales</taxon>
        <taxon>Cephalothecaceae</taxon>
        <taxon>Phialemonium</taxon>
    </lineage>
</organism>
<gene>
    <name evidence="3" type="ORF">QBC33DRAFT_329300</name>
</gene>
<name>A0AAJ0C3U5_9PEZI</name>
<dbReference type="GeneID" id="85306838"/>
<protein>
    <recommendedName>
        <fullName evidence="5">Cytoskeleton-associated protein</fullName>
    </recommendedName>
</protein>
<evidence type="ECO:0000313" key="4">
    <source>
        <dbReference type="Proteomes" id="UP001244011"/>
    </source>
</evidence>
<keyword evidence="2" id="KW-0472">Membrane</keyword>
<dbReference type="AlphaFoldDB" id="A0AAJ0C3U5"/>
<feature type="region of interest" description="Disordered" evidence="1">
    <location>
        <begin position="275"/>
        <end position="299"/>
    </location>
</feature>
<accession>A0AAJ0C3U5</accession>
<evidence type="ECO:0000256" key="2">
    <source>
        <dbReference type="SAM" id="Phobius"/>
    </source>
</evidence>
<keyword evidence="4" id="KW-1185">Reference proteome</keyword>
<feature type="compositionally biased region" description="Basic and acidic residues" evidence="1">
    <location>
        <begin position="288"/>
        <end position="298"/>
    </location>
</feature>
<sequence>MGWLSSIARDERVIIASLSVGAVGLVLMMRTILTSYRDDAEVKPVQPKTQYITQETEDALKLGTLDTLLGHYNYAIRETAGKIVCDRAINDGSTVDVLLYGITRPDYDERMKNLRCLAIITDHHSLHLLHTWKAYAALVRSLELGLEPEGGAQEELGDKYFDEYYLRDMSDKLCLMFVSQLLSRYGAEKLIKANFIEKWLARQNWGDSEEKIIANFAQYMDRRSNRITEIVNRILGCDSGRDRLERAGLISRNTREACEQAGRFSVVISIGMSSEESDEQGRRLVGGRPHEQSAEEQRLRHRHREAMVFNDGTRPLNSEDIIQRDHGSLT</sequence>
<feature type="transmembrane region" description="Helical" evidence="2">
    <location>
        <begin position="12"/>
        <end position="33"/>
    </location>
</feature>
<dbReference type="RefSeq" id="XP_060285856.1">
    <property type="nucleotide sequence ID" value="XM_060423651.1"/>
</dbReference>
<evidence type="ECO:0000313" key="3">
    <source>
        <dbReference type="EMBL" id="KAK1769643.1"/>
    </source>
</evidence>
<keyword evidence="2" id="KW-0812">Transmembrane</keyword>
<keyword evidence="2" id="KW-1133">Transmembrane helix</keyword>
<dbReference type="EMBL" id="MU839002">
    <property type="protein sequence ID" value="KAK1769643.1"/>
    <property type="molecule type" value="Genomic_DNA"/>
</dbReference>
<evidence type="ECO:0000256" key="1">
    <source>
        <dbReference type="SAM" id="MobiDB-lite"/>
    </source>
</evidence>
<dbReference type="Proteomes" id="UP001244011">
    <property type="component" value="Unassembled WGS sequence"/>
</dbReference>
<proteinExistence type="predicted"/>
<evidence type="ECO:0008006" key="5">
    <source>
        <dbReference type="Google" id="ProtNLM"/>
    </source>
</evidence>
<comment type="caution">
    <text evidence="3">The sequence shown here is derived from an EMBL/GenBank/DDBJ whole genome shotgun (WGS) entry which is preliminary data.</text>
</comment>